<accession>A0A975GSM8</accession>
<dbReference type="Proteomes" id="UP000663722">
    <property type="component" value="Chromosome"/>
</dbReference>
<keyword evidence="2" id="KW-1185">Reference proteome</keyword>
<gene>
    <name evidence="1" type="ORF">dnm_073070</name>
</gene>
<proteinExistence type="predicted"/>
<evidence type="ECO:0000313" key="1">
    <source>
        <dbReference type="EMBL" id="QTA91243.1"/>
    </source>
</evidence>
<dbReference type="AlphaFoldDB" id="A0A975GSM8"/>
<dbReference type="EMBL" id="CP061800">
    <property type="protein sequence ID" value="QTA91243.1"/>
    <property type="molecule type" value="Genomic_DNA"/>
</dbReference>
<name>A0A975GSM8_9BACT</name>
<protein>
    <submittedName>
        <fullName evidence="1">Uncharacterized protein</fullName>
    </submittedName>
</protein>
<reference evidence="1" key="1">
    <citation type="journal article" date="2021" name="Microb. Physiol.">
        <title>Proteogenomic Insights into the Physiology of Marine, Sulfate-Reducing, Filamentous Desulfonema limicola and Desulfonema magnum.</title>
        <authorList>
            <person name="Schnaars V."/>
            <person name="Wohlbrand L."/>
            <person name="Scheve S."/>
            <person name="Hinrichs C."/>
            <person name="Reinhardt R."/>
            <person name="Rabus R."/>
        </authorList>
    </citation>
    <scope>NUCLEOTIDE SEQUENCE</scope>
    <source>
        <strain evidence="1">4be13</strain>
    </source>
</reference>
<evidence type="ECO:0000313" key="2">
    <source>
        <dbReference type="Proteomes" id="UP000663722"/>
    </source>
</evidence>
<organism evidence="1 2">
    <name type="scientific">Desulfonema magnum</name>
    <dbReference type="NCBI Taxonomy" id="45655"/>
    <lineage>
        <taxon>Bacteria</taxon>
        <taxon>Pseudomonadati</taxon>
        <taxon>Thermodesulfobacteriota</taxon>
        <taxon>Desulfobacteria</taxon>
        <taxon>Desulfobacterales</taxon>
        <taxon>Desulfococcaceae</taxon>
        <taxon>Desulfonema</taxon>
    </lineage>
</organism>
<dbReference type="KEGG" id="dmm:dnm_073070"/>
<sequence length="110" mass="12286">MFSGLYLQVVENRAESAGTDINIRELVSAEMHDQIVIRNYTGFDAELTDGKSFFDIPADGGAIIYCESDAEYNFSLSIETDEGTYFNEFDSHCGKKFAICEDWNDGGTEI</sequence>